<organism evidence="1 2">
    <name type="scientific">Entomophthora muscae</name>
    <dbReference type="NCBI Taxonomy" id="34485"/>
    <lineage>
        <taxon>Eukaryota</taxon>
        <taxon>Fungi</taxon>
        <taxon>Fungi incertae sedis</taxon>
        <taxon>Zoopagomycota</taxon>
        <taxon>Entomophthoromycotina</taxon>
        <taxon>Entomophthoromycetes</taxon>
        <taxon>Entomophthorales</taxon>
        <taxon>Entomophthoraceae</taxon>
        <taxon>Entomophthora</taxon>
    </lineage>
</organism>
<name>A0ACC2T767_9FUNG</name>
<proteinExistence type="predicted"/>
<sequence>MVASTRLWALLAPLLWWALPFSQQRKLAVKANRTPTRMWYPDNQKQGLKPAFVLASPGKTSSSPGTFKNASTTLKFVAFTLAPIFGVFLSFLDLYVGEDPSHLLHLLKDLSRRAQDLVTTNKNLSKSLTCDDLVFPSPNSEHVVPLEAGAPVDSPLLEVESIFPKVNLPPVAPLGCVVG</sequence>
<comment type="caution">
    <text evidence="1">The sequence shown here is derived from an EMBL/GenBank/DDBJ whole genome shotgun (WGS) entry which is preliminary data.</text>
</comment>
<gene>
    <name evidence="1" type="ORF">DSO57_1009162</name>
</gene>
<accession>A0ACC2T767</accession>
<dbReference type="Proteomes" id="UP001165960">
    <property type="component" value="Unassembled WGS sequence"/>
</dbReference>
<evidence type="ECO:0000313" key="1">
    <source>
        <dbReference type="EMBL" id="KAJ9070316.1"/>
    </source>
</evidence>
<evidence type="ECO:0000313" key="2">
    <source>
        <dbReference type="Proteomes" id="UP001165960"/>
    </source>
</evidence>
<reference evidence="1" key="1">
    <citation type="submission" date="2022-04" db="EMBL/GenBank/DDBJ databases">
        <title>Genome of the entomopathogenic fungus Entomophthora muscae.</title>
        <authorList>
            <person name="Elya C."/>
            <person name="Lovett B.R."/>
            <person name="Lee E."/>
            <person name="Macias A.M."/>
            <person name="Hajek A.E."/>
            <person name="De Bivort B.L."/>
            <person name="Kasson M.T."/>
            <person name="De Fine Licht H.H."/>
            <person name="Stajich J.E."/>
        </authorList>
    </citation>
    <scope>NUCLEOTIDE SEQUENCE</scope>
    <source>
        <strain evidence="1">Berkeley</strain>
    </source>
</reference>
<keyword evidence="2" id="KW-1185">Reference proteome</keyword>
<protein>
    <submittedName>
        <fullName evidence="1">Uncharacterized protein</fullName>
    </submittedName>
</protein>
<dbReference type="EMBL" id="QTSX02003579">
    <property type="protein sequence ID" value="KAJ9070316.1"/>
    <property type="molecule type" value="Genomic_DNA"/>
</dbReference>